<keyword evidence="9" id="KW-1185">Reference proteome</keyword>
<dbReference type="GO" id="GO:0005737">
    <property type="term" value="C:cytoplasm"/>
    <property type="evidence" value="ECO:0007669"/>
    <property type="project" value="TreeGrafter"/>
</dbReference>
<sequence length="116" mass="12822">MRQPAHNYEGTTVFPLLTTVLNDPGSFDNPRKFDPSHFLDEAGAFKKNESFIPFSAGKRICVGEGLARMELFLFFTTILQNFNLKSIVDPGDIDLTPAISGLGSIPPTYKLCLSPR</sequence>
<evidence type="ECO:0000256" key="3">
    <source>
        <dbReference type="ARBA" id="ARBA00022617"/>
    </source>
</evidence>
<dbReference type="PROSITE" id="PS00086">
    <property type="entry name" value="CYTOCHROME_P450"/>
    <property type="match status" value="1"/>
</dbReference>
<dbReference type="InterPro" id="IPR036396">
    <property type="entry name" value="Cyt_P450_sf"/>
</dbReference>
<keyword evidence="7" id="KW-0503">Monooxygenase</keyword>
<dbReference type="GO" id="GO:0020037">
    <property type="term" value="F:heme binding"/>
    <property type="evidence" value="ECO:0007669"/>
    <property type="project" value="InterPro"/>
</dbReference>
<dbReference type="InterPro" id="IPR002401">
    <property type="entry name" value="Cyt_P450_E_grp-I"/>
</dbReference>
<evidence type="ECO:0000256" key="2">
    <source>
        <dbReference type="ARBA" id="ARBA00010617"/>
    </source>
</evidence>
<proteinExistence type="inferred from homology"/>
<dbReference type="InterPro" id="IPR017972">
    <property type="entry name" value="Cyt_P450_CS"/>
</dbReference>
<organism evidence="8 9">
    <name type="scientific">Pleurodeles waltl</name>
    <name type="common">Iberian ribbed newt</name>
    <dbReference type="NCBI Taxonomy" id="8319"/>
    <lineage>
        <taxon>Eukaryota</taxon>
        <taxon>Metazoa</taxon>
        <taxon>Chordata</taxon>
        <taxon>Craniata</taxon>
        <taxon>Vertebrata</taxon>
        <taxon>Euteleostomi</taxon>
        <taxon>Amphibia</taxon>
        <taxon>Batrachia</taxon>
        <taxon>Caudata</taxon>
        <taxon>Salamandroidea</taxon>
        <taxon>Salamandridae</taxon>
        <taxon>Pleurodelinae</taxon>
        <taxon>Pleurodeles</taxon>
    </lineage>
</organism>
<dbReference type="GO" id="GO:0006082">
    <property type="term" value="P:organic acid metabolic process"/>
    <property type="evidence" value="ECO:0007669"/>
    <property type="project" value="TreeGrafter"/>
</dbReference>
<dbReference type="Gene3D" id="1.10.630.10">
    <property type="entry name" value="Cytochrome P450"/>
    <property type="match status" value="1"/>
</dbReference>
<dbReference type="GO" id="GO:0016712">
    <property type="term" value="F:oxidoreductase activity, acting on paired donors, with incorporation or reduction of molecular oxygen, reduced flavin or flavoprotein as one donor, and incorporation of one atom of oxygen"/>
    <property type="evidence" value="ECO:0007669"/>
    <property type="project" value="TreeGrafter"/>
</dbReference>
<dbReference type="GO" id="GO:0006805">
    <property type="term" value="P:xenobiotic metabolic process"/>
    <property type="evidence" value="ECO:0007669"/>
    <property type="project" value="TreeGrafter"/>
</dbReference>
<reference evidence="8" key="1">
    <citation type="journal article" date="2022" name="bioRxiv">
        <title>Sequencing and chromosome-scale assembly of the giantPleurodeles waltlgenome.</title>
        <authorList>
            <person name="Brown T."/>
            <person name="Elewa A."/>
            <person name="Iarovenko S."/>
            <person name="Subramanian E."/>
            <person name="Araus A.J."/>
            <person name="Petzold A."/>
            <person name="Susuki M."/>
            <person name="Suzuki K.-i.T."/>
            <person name="Hayashi T."/>
            <person name="Toyoda A."/>
            <person name="Oliveira C."/>
            <person name="Osipova E."/>
            <person name="Leigh N.D."/>
            <person name="Simon A."/>
            <person name="Yun M.H."/>
        </authorList>
    </citation>
    <scope>NUCLEOTIDE SEQUENCE</scope>
    <source>
        <strain evidence="8">20211129_DDA</strain>
        <tissue evidence="8">Liver</tissue>
    </source>
</reference>
<accession>A0AAV7N3Z3</accession>
<dbReference type="Pfam" id="PF00067">
    <property type="entry name" value="p450"/>
    <property type="match status" value="1"/>
</dbReference>
<dbReference type="InterPro" id="IPR050182">
    <property type="entry name" value="Cytochrome_P450_fam2"/>
</dbReference>
<keyword evidence="3 6" id="KW-0349">Heme</keyword>
<evidence type="ECO:0000313" key="8">
    <source>
        <dbReference type="EMBL" id="KAJ1107375.1"/>
    </source>
</evidence>
<comment type="cofactor">
    <cofactor evidence="1 6">
        <name>heme</name>
        <dbReference type="ChEBI" id="CHEBI:30413"/>
    </cofactor>
</comment>
<keyword evidence="5 6" id="KW-0408">Iron</keyword>
<protein>
    <submittedName>
        <fullName evidence="8">Uncharacterized protein</fullName>
    </submittedName>
</protein>
<dbReference type="EMBL" id="JANPWB010000013">
    <property type="protein sequence ID" value="KAJ1107375.1"/>
    <property type="molecule type" value="Genomic_DNA"/>
</dbReference>
<dbReference type="AlphaFoldDB" id="A0AAV7N3Z3"/>
<evidence type="ECO:0000256" key="6">
    <source>
        <dbReference type="PIRSR" id="PIRSR602401-1"/>
    </source>
</evidence>
<dbReference type="PRINTS" id="PR00463">
    <property type="entry name" value="EP450I"/>
</dbReference>
<dbReference type="PANTHER" id="PTHR24300:SF375">
    <property type="entry name" value="CYTOCHROME P450 FAMILY"/>
    <property type="match status" value="1"/>
</dbReference>
<dbReference type="PANTHER" id="PTHR24300">
    <property type="entry name" value="CYTOCHROME P450 508A4-RELATED"/>
    <property type="match status" value="1"/>
</dbReference>
<comment type="caution">
    <text evidence="8">The sequence shown here is derived from an EMBL/GenBank/DDBJ whole genome shotgun (WGS) entry which is preliminary data.</text>
</comment>
<evidence type="ECO:0000313" key="9">
    <source>
        <dbReference type="Proteomes" id="UP001066276"/>
    </source>
</evidence>
<dbReference type="InterPro" id="IPR001128">
    <property type="entry name" value="Cyt_P450"/>
</dbReference>
<dbReference type="Proteomes" id="UP001066276">
    <property type="component" value="Chromosome 9"/>
</dbReference>
<evidence type="ECO:0000256" key="1">
    <source>
        <dbReference type="ARBA" id="ARBA00001971"/>
    </source>
</evidence>
<evidence type="ECO:0000256" key="5">
    <source>
        <dbReference type="ARBA" id="ARBA00023004"/>
    </source>
</evidence>
<dbReference type="GO" id="GO:0005506">
    <property type="term" value="F:iron ion binding"/>
    <property type="evidence" value="ECO:0007669"/>
    <property type="project" value="InterPro"/>
</dbReference>
<keyword evidence="7" id="KW-0560">Oxidoreductase</keyword>
<feature type="binding site" description="axial binding residue" evidence="6">
    <location>
        <position position="61"/>
    </location>
    <ligand>
        <name>heme</name>
        <dbReference type="ChEBI" id="CHEBI:30413"/>
    </ligand>
    <ligandPart>
        <name>Fe</name>
        <dbReference type="ChEBI" id="CHEBI:18248"/>
    </ligandPart>
</feature>
<name>A0AAV7N3Z3_PLEWA</name>
<evidence type="ECO:0000256" key="7">
    <source>
        <dbReference type="RuleBase" id="RU000461"/>
    </source>
</evidence>
<comment type="similarity">
    <text evidence="2 7">Belongs to the cytochrome P450 family.</text>
</comment>
<keyword evidence="4 6" id="KW-0479">Metal-binding</keyword>
<evidence type="ECO:0000256" key="4">
    <source>
        <dbReference type="ARBA" id="ARBA00022723"/>
    </source>
</evidence>
<dbReference type="SUPFAM" id="SSF48264">
    <property type="entry name" value="Cytochrome P450"/>
    <property type="match status" value="1"/>
</dbReference>
<gene>
    <name evidence="8" type="ORF">NDU88_004766</name>
</gene>